<evidence type="ECO:0008006" key="3">
    <source>
        <dbReference type="Google" id="ProtNLM"/>
    </source>
</evidence>
<evidence type="ECO:0000313" key="1">
    <source>
        <dbReference type="EMBL" id="RKT47049.1"/>
    </source>
</evidence>
<name>A0A495VCI7_9GAMM</name>
<dbReference type="RefSeq" id="WP_120799073.1">
    <property type="nucleotide sequence ID" value="NZ_RBXL01000001.1"/>
</dbReference>
<comment type="caution">
    <text evidence="1">The sequence shown here is derived from an EMBL/GenBank/DDBJ whole genome shotgun (WGS) entry which is preliminary data.</text>
</comment>
<keyword evidence="2" id="KW-1185">Reference proteome</keyword>
<dbReference type="Gene3D" id="3.40.1350.10">
    <property type="match status" value="1"/>
</dbReference>
<gene>
    <name evidence="1" type="ORF">BDD21_4599</name>
</gene>
<reference evidence="1 2" key="1">
    <citation type="submission" date="2018-10" db="EMBL/GenBank/DDBJ databases">
        <title>Genomic Encyclopedia of Archaeal and Bacterial Type Strains, Phase II (KMG-II): from individual species to whole genera.</title>
        <authorList>
            <person name="Goeker M."/>
        </authorList>
    </citation>
    <scope>NUCLEOTIDE SEQUENCE [LARGE SCALE GENOMIC DNA]</scope>
    <source>
        <strain evidence="1 2">DSM 235</strain>
    </source>
</reference>
<dbReference type="InterPro" id="IPR011856">
    <property type="entry name" value="tRNA_endonuc-like_dom_sf"/>
</dbReference>
<organism evidence="1 2">
    <name type="scientific">Thiocapsa rosea</name>
    <dbReference type="NCBI Taxonomy" id="69360"/>
    <lineage>
        <taxon>Bacteria</taxon>
        <taxon>Pseudomonadati</taxon>
        <taxon>Pseudomonadota</taxon>
        <taxon>Gammaproteobacteria</taxon>
        <taxon>Chromatiales</taxon>
        <taxon>Chromatiaceae</taxon>
        <taxon>Thiocapsa</taxon>
    </lineage>
</organism>
<dbReference type="GO" id="GO:0003676">
    <property type="term" value="F:nucleic acid binding"/>
    <property type="evidence" value="ECO:0007669"/>
    <property type="project" value="InterPro"/>
</dbReference>
<accession>A0A495VCI7</accession>
<sequence length="146" mass="16353">MKLESQITGNIGLYFACYKLSRLGWNVMPTARNARGIDVVAYNKDGTRFIGVQVKALSKRNPVPIGGSLEKVMGDFWIVVNNVAKEPGAFILLPEEVRALAHRGDKDGRVSYWLQPNAYDRPEFRDAWQRIGHGNDIALTIPLDPE</sequence>
<dbReference type="Proteomes" id="UP000274556">
    <property type="component" value="Unassembled WGS sequence"/>
</dbReference>
<dbReference type="AlphaFoldDB" id="A0A495VCI7"/>
<dbReference type="OrthoDB" id="9785826at2"/>
<dbReference type="EMBL" id="RBXL01000001">
    <property type="protein sequence ID" value="RKT47049.1"/>
    <property type="molecule type" value="Genomic_DNA"/>
</dbReference>
<protein>
    <recommendedName>
        <fullName evidence="3">PD(D/E)XK endonuclease domain-containing protein</fullName>
    </recommendedName>
</protein>
<evidence type="ECO:0000313" key="2">
    <source>
        <dbReference type="Proteomes" id="UP000274556"/>
    </source>
</evidence>
<proteinExistence type="predicted"/>